<sequence>ACALALTTSAVVLVGPYLTPGLAVVAVDATLANWMNGDPTPGPALALGTVLWPVAALAALVAGHLLPRDSAGLTWVTNGAREHD</sequence>
<keyword evidence="1" id="KW-1133">Transmembrane helix</keyword>
<feature type="transmembrane region" description="Helical" evidence="1">
    <location>
        <begin position="45"/>
        <end position="66"/>
    </location>
</feature>
<reference evidence="3" key="1">
    <citation type="journal article" date="2019" name="Int. J. Syst. Evol. Microbiol.">
        <title>The Global Catalogue of Microorganisms (GCM) 10K type strain sequencing project: providing services to taxonomists for standard genome sequencing and annotation.</title>
        <authorList>
            <consortium name="The Broad Institute Genomics Platform"/>
            <consortium name="The Broad Institute Genome Sequencing Center for Infectious Disease"/>
            <person name="Wu L."/>
            <person name="Ma J."/>
        </authorList>
    </citation>
    <scope>NUCLEOTIDE SEQUENCE [LARGE SCALE GENOMIC DNA]</scope>
    <source>
        <strain evidence="3">CCUG 62974</strain>
    </source>
</reference>
<proteinExistence type="predicted"/>
<dbReference type="EMBL" id="JBHTHX010000480">
    <property type="protein sequence ID" value="MFD0885964.1"/>
    <property type="molecule type" value="Genomic_DNA"/>
</dbReference>
<feature type="non-terminal residue" evidence="2">
    <location>
        <position position="1"/>
    </location>
</feature>
<keyword evidence="1" id="KW-0472">Membrane</keyword>
<keyword evidence="1" id="KW-0812">Transmembrane</keyword>
<evidence type="ECO:0000256" key="1">
    <source>
        <dbReference type="SAM" id="Phobius"/>
    </source>
</evidence>
<organism evidence="2 3">
    <name type="scientific">Streptosporangium algeriense</name>
    <dbReference type="NCBI Taxonomy" id="1682748"/>
    <lineage>
        <taxon>Bacteria</taxon>
        <taxon>Bacillati</taxon>
        <taxon>Actinomycetota</taxon>
        <taxon>Actinomycetes</taxon>
        <taxon>Streptosporangiales</taxon>
        <taxon>Streptosporangiaceae</taxon>
        <taxon>Streptosporangium</taxon>
    </lineage>
</organism>
<evidence type="ECO:0008006" key="4">
    <source>
        <dbReference type="Google" id="ProtNLM"/>
    </source>
</evidence>
<accession>A0ABW3DQ50</accession>
<protein>
    <recommendedName>
        <fullName evidence="4">ABC transporter permease</fullName>
    </recommendedName>
</protein>
<evidence type="ECO:0000313" key="2">
    <source>
        <dbReference type="EMBL" id="MFD0885964.1"/>
    </source>
</evidence>
<name>A0ABW3DQ50_9ACTN</name>
<gene>
    <name evidence="2" type="ORF">ACFQ08_15555</name>
</gene>
<keyword evidence="3" id="KW-1185">Reference proteome</keyword>
<dbReference type="Proteomes" id="UP001597024">
    <property type="component" value="Unassembled WGS sequence"/>
</dbReference>
<comment type="caution">
    <text evidence="2">The sequence shown here is derived from an EMBL/GenBank/DDBJ whole genome shotgun (WGS) entry which is preliminary data.</text>
</comment>
<evidence type="ECO:0000313" key="3">
    <source>
        <dbReference type="Proteomes" id="UP001597024"/>
    </source>
</evidence>